<gene>
    <name evidence="1" type="ORF">DPEC_G00162860</name>
</gene>
<sequence>MDKNESNWNNHRHQRSIEFPLKTWSLLFVQLPSASSRVLHRRAASAGVSKQTFDAGILAGTQHLPELGSGSFFPPLFLCETWLLLRPRPRPSSPALQKVPARDAAAGLPFGWLFPFALLLSQGLAVWRSLWLDHHTTVASRY</sequence>
<reference evidence="1" key="1">
    <citation type="submission" date="2021-05" db="EMBL/GenBank/DDBJ databases">
        <authorList>
            <person name="Pan Q."/>
            <person name="Jouanno E."/>
            <person name="Zahm M."/>
            <person name="Klopp C."/>
            <person name="Cabau C."/>
            <person name="Louis A."/>
            <person name="Berthelot C."/>
            <person name="Parey E."/>
            <person name="Roest Crollius H."/>
            <person name="Montfort J."/>
            <person name="Robinson-Rechavi M."/>
            <person name="Bouchez O."/>
            <person name="Lampietro C."/>
            <person name="Lopez Roques C."/>
            <person name="Donnadieu C."/>
            <person name="Postlethwait J."/>
            <person name="Bobe J."/>
            <person name="Dillon D."/>
            <person name="Chandos A."/>
            <person name="von Hippel F."/>
            <person name="Guiguen Y."/>
        </authorList>
    </citation>
    <scope>NUCLEOTIDE SEQUENCE</scope>
    <source>
        <strain evidence="1">YG-Jan2019</strain>
    </source>
</reference>
<name>A0ACC2GH05_DALPE</name>
<accession>A0ACC2GH05</accession>
<keyword evidence="2" id="KW-1185">Reference proteome</keyword>
<dbReference type="EMBL" id="CM055740">
    <property type="protein sequence ID" value="KAJ8002811.1"/>
    <property type="molecule type" value="Genomic_DNA"/>
</dbReference>
<organism evidence="1 2">
    <name type="scientific">Dallia pectoralis</name>
    <name type="common">Alaska blackfish</name>
    <dbReference type="NCBI Taxonomy" id="75939"/>
    <lineage>
        <taxon>Eukaryota</taxon>
        <taxon>Metazoa</taxon>
        <taxon>Chordata</taxon>
        <taxon>Craniata</taxon>
        <taxon>Vertebrata</taxon>
        <taxon>Euteleostomi</taxon>
        <taxon>Actinopterygii</taxon>
        <taxon>Neopterygii</taxon>
        <taxon>Teleostei</taxon>
        <taxon>Protacanthopterygii</taxon>
        <taxon>Esociformes</taxon>
        <taxon>Umbridae</taxon>
        <taxon>Dallia</taxon>
    </lineage>
</organism>
<proteinExistence type="predicted"/>
<evidence type="ECO:0000313" key="2">
    <source>
        <dbReference type="Proteomes" id="UP001157502"/>
    </source>
</evidence>
<evidence type="ECO:0000313" key="1">
    <source>
        <dbReference type="EMBL" id="KAJ8002811.1"/>
    </source>
</evidence>
<comment type="caution">
    <text evidence="1">The sequence shown here is derived from an EMBL/GenBank/DDBJ whole genome shotgun (WGS) entry which is preliminary data.</text>
</comment>
<protein>
    <submittedName>
        <fullName evidence="1">Uncharacterized protein</fullName>
    </submittedName>
</protein>
<dbReference type="Proteomes" id="UP001157502">
    <property type="component" value="Chromosome 13"/>
</dbReference>